<dbReference type="Pfam" id="PF09414">
    <property type="entry name" value="RNA_ligase"/>
    <property type="match status" value="1"/>
</dbReference>
<dbReference type="SUPFAM" id="SSF52540">
    <property type="entry name" value="P-loop containing nucleoside triphosphate hydrolases"/>
    <property type="match status" value="1"/>
</dbReference>
<gene>
    <name evidence="4" type="ORF">Rhopal_004846-T1</name>
</gene>
<dbReference type="Pfam" id="PF22784">
    <property type="entry name" value="PTP-SAK"/>
    <property type="match status" value="1"/>
</dbReference>
<dbReference type="InterPro" id="IPR000387">
    <property type="entry name" value="Tyr_Pase_dom"/>
</dbReference>
<comment type="caution">
    <text evidence="4">The sequence shown here is derived from an EMBL/GenBank/DDBJ whole genome shotgun (WGS) entry which is preliminary data.</text>
</comment>
<dbReference type="InterPro" id="IPR029021">
    <property type="entry name" value="Prot-tyrosine_phosphatase-like"/>
</dbReference>
<dbReference type="GO" id="GO:0140096">
    <property type="term" value="F:catalytic activity, acting on a protein"/>
    <property type="evidence" value="ECO:0007669"/>
    <property type="project" value="UniProtKB-ARBA"/>
</dbReference>
<evidence type="ECO:0000313" key="5">
    <source>
        <dbReference type="Proteomes" id="UP001342314"/>
    </source>
</evidence>
<dbReference type="PROSITE" id="PS50056">
    <property type="entry name" value="TYR_PHOSPHATASE_2"/>
    <property type="match status" value="1"/>
</dbReference>
<keyword evidence="1" id="KW-0378">Hydrolase</keyword>
<proteinExistence type="predicted"/>
<name>A0AAV5GT68_9BASI</name>
<dbReference type="AlphaFoldDB" id="A0AAV5GT68"/>
<dbReference type="InterPro" id="IPR003595">
    <property type="entry name" value="Tyr_Pase_cat"/>
</dbReference>
<evidence type="ECO:0000256" key="1">
    <source>
        <dbReference type="ARBA" id="ARBA00022801"/>
    </source>
</evidence>
<evidence type="ECO:0000259" key="2">
    <source>
        <dbReference type="PROSITE" id="PS50054"/>
    </source>
</evidence>
<dbReference type="InterPro" id="IPR020422">
    <property type="entry name" value="TYR_PHOSPHATASE_DUAL_dom"/>
</dbReference>
<dbReference type="InterPro" id="IPR027417">
    <property type="entry name" value="P-loop_NTPase"/>
</dbReference>
<feature type="domain" description="Tyrosine specific protein phosphatases" evidence="3">
    <location>
        <begin position="361"/>
        <end position="434"/>
    </location>
</feature>
<dbReference type="Gene3D" id="3.90.190.10">
    <property type="entry name" value="Protein tyrosine phosphatase superfamily"/>
    <property type="match status" value="1"/>
</dbReference>
<dbReference type="PANTHER" id="PTHR43883">
    <property type="entry name" value="SLR0207 PROTEIN"/>
    <property type="match status" value="1"/>
</dbReference>
<dbReference type="EMBL" id="BQKY01000009">
    <property type="protein sequence ID" value="GJN91823.1"/>
    <property type="molecule type" value="Genomic_DNA"/>
</dbReference>
<sequence>MSAIRLLVDDKSGYSALWDEVALAPLVAPHFDVEKLPTARQSLHITLLTKTEAESHKRDHPFRRVTFTSDDVVPLGVGGDKATFLVVLCNKANLLRRKAGLPLKDFHVSLLTPSHASPEDFPHGLSTLRAPPPATPLALDALSYHHFLSGDFFASRSTAAEYCALDLTQSKSFIRLGDAALRLSQHKLALLAYGRAWQFGEEPVRAYALRQLLRAGRDTEWGTTYLAREAAQLDDMPDGVRDALLEPWSDELKEQVLEAYEQGPPPELCIEARELQRLRLDGEEQKLMRNFRWIVPFHLAVSSIPREGDIPLLASPALGIRHIVSLTEQALPSGWSERQYGITSTHIPIDDRRPPTIAQIQLFLLAVRNAEGPVLVHCAGGKGRAGTMVAAYLVAFGFARPPARWTFPASSPSQALQDLRRIRPQSVEVGAQEDALRAFYKHLSSGGQPYPAHPAEPPASLAQVDGHVGPDADLVVLVGLPGSGKSFFRRALVARDPRWRSVSGDEDGGSSAVLAAVSSLRAGDKLVIDRCNASSADRKALLDLAQHAKHAVAIFLDFPPDLCAQRAQLRSDHPTLPPGPRVLAAIKQFTRSLEPPQLREGFAGVAVIKSLEASGEVVRCLSPSASGLLKFPRTPHLYNLGSATPDDLVSSLDRANLAPQRPLPPGTHLVLTEKVDGANLAFSLSSSRQLLVQNRSHYLSGSGAHAQFRALDRWMEEHAVELQELLGRDEHFPERFILYGEWMAATHSVAYNALPSLFLAYDLYDRTLSRFVPRTTLEALLPPETSQIPLVPVLQVREAARGESWPCKEELESLVQGPSAFIRAEQATERERRMEGVYLKLEDEEKVLERTKVVRGDFIAGNEHWTKAALRYNSLAVGASEA</sequence>
<protein>
    <recommendedName>
        <fullName evidence="6">Tyrosine specific protein phosphatases domain-containing protein</fullName>
    </recommendedName>
</protein>
<dbReference type="GO" id="GO:0016791">
    <property type="term" value="F:phosphatase activity"/>
    <property type="evidence" value="ECO:0007669"/>
    <property type="project" value="UniProtKB-ARBA"/>
</dbReference>
<dbReference type="InterPro" id="IPR057023">
    <property type="entry name" value="PTP-SAK"/>
</dbReference>
<dbReference type="InterPro" id="IPR054498">
    <property type="entry name" value="2H-SAK"/>
</dbReference>
<dbReference type="Proteomes" id="UP001342314">
    <property type="component" value="Unassembled WGS sequence"/>
</dbReference>
<evidence type="ECO:0008006" key="6">
    <source>
        <dbReference type="Google" id="ProtNLM"/>
    </source>
</evidence>
<organism evidence="4 5">
    <name type="scientific">Rhodotorula paludigena</name>
    <dbReference type="NCBI Taxonomy" id="86838"/>
    <lineage>
        <taxon>Eukaryota</taxon>
        <taxon>Fungi</taxon>
        <taxon>Dikarya</taxon>
        <taxon>Basidiomycota</taxon>
        <taxon>Pucciniomycotina</taxon>
        <taxon>Microbotryomycetes</taxon>
        <taxon>Sporidiobolales</taxon>
        <taxon>Sporidiobolaceae</taxon>
        <taxon>Rhodotorula</taxon>
    </lineage>
</organism>
<dbReference type="Gene3D" id="3.40.50.300">
    <property type="entry name" value="P-loop containing nucleotide triphosphate hydrolases"/>
    <property type="match status" value="1"/>
</dbReference>
<accession>A0AAV5GT68</accession>
<feature type="domain" description="Tyrosine-protein phosphatase" evidence="2">
    <location>
        <begin position="290"/>
        <end position="445"/>
    </location>
</feature>
<dbReference type="Gene3D" id="3.30.470.30">
    <property type="entry name" value="DNA ligase/mRNA capping enzyme"/>
    <property type="match status" value="1"/>
</dbReference>
<evidence type="ECO:0000313" key="4">
    <source>
        <dbReference type="EMBL" id="GJN91823.1"/>
    </source>
</evidence>
<dbReference type="SUPFAM" id="SSF56091">
    <property type="entry name" value="DNA ligase/mRNA capping enzyme, catalytic domain"/>
    <property type="match status" value="1"/>
</dbReference>
<dbReference type="SMART" id="SM00404">
    <property type="entry name" value="PTPc_motif"/>
    <property type="match status" value="1"/>
</dbReference>
<dbReference type="PANTHER" id="PTHR43883:SF1">
    <property type="entry name" value="GLUCONOKINASE"/>
    <property type="match status" value="1"/>
</dbReference>
<dbReference type="SUPFAM" id="SSF52799">
    <property type="entry name" value="(Phosphotyrosine protein) phosphatases II"/>
    <property type="match status" value="1"/>
</dbReference>
<reference evidence="4 5" key="1">
    <citation type="submission" date="2021-12" db="EMBL/GenBank/DDBJ databases">
        <title>High titer production of polyol ester of fatty acids by Rhodotorula paludigena BS15 towards product separation-free biomass refinery.</title>
        <authorList>
            <person name="Mano J."/>
            <person name="Ono H."/>
            <person name="Tanaka T."/>
            <person name="Naito K."/>
            <person name="Sushida H."/>
            <person name="Ike M."/>
            <person name="Tokuyasu K."/>
            <person name="Kitaoka M."/>
        </authorList>
    </citation>
    <scope>NUCLEOTIDE SEQUENCE [LARGE SCALE GENOMIC DNA]</scope>
    <source>
        <strain evidence="4 5">BS15</strain>
    </source>
</reference>
<dbReference type="InterPro" id="IPR021122">
    <property type="entry name" value="RNA_ligase_dom_REL/Rnl2"/>
</dbReference>
<dbReference type="InterPro" id="IPR052732">
    <property type="entry name" value="Cell-binding_unc_protein"/>
</dbReference>
<keyword evidence="5" id="KW-1185">Reference proteome</keyword>
<evidence type="ECO:0000259" key="3">
    <source>
        <dbReference type="PROSITE" id="PS50056"/>
    </source>
</evidence>
<dbReference type="PROSITE" id="PS50054">
    <property type="entry name" value="TYR_PHOSPHATASE_DUAL"/>
    <property type="match status" value="1"/>
</dbReference>
<dbReference type="Pfam" id="PF22547">
    <property type="entry name" value="2H-SAK"/>
    <property type="match status" value="1"/>
</dbReference>